<reference evidence="6 8" key="3">
    <citation type="submission" date="2016-06" db="EMBL/GenBank/DDBJ databases">
        <authorList>
            <consortium name="Pathogen Informatics"/>
        </authorList>
    </citation>
    <scope>NUCLEOTIDE SEQUENCE [LARGE SCALE GENOMIC DNA]</scope>
</reference>
<evidence type="ECO:0000313" key="6">
    <source>
        <dbReference type="EMBL" id="SCO93890.1"/>
    </source>
</evidence>
<dbReference type="Proteomes" id="UP000219813">
    <property type="component" value="Chromosome 12"/>
</dbReference>
<evidence type="ECO:0000313" key="7">
    <source>
        <dbReference type="Proteomes" id="UP000078597"/>
    </source>
</evidence>
<dbReference type="GO" id="GO:0000398">
    <property type="term" value="P:mRNA splicing, via spliceosome"/>
    <property type="evidence" value="ECO:0007669"/>
    <property type="project" value="TreeGrafter"/>
</dbReference>
<reference evidence="5" key="1">
    <citation type="submission" date="2016-05" db="EMBL/GenBank/DDBJ databases">
        <authorList>
            <person name="Lavstsen T."/>
            <person name="Jespersen J.S."/>
        </authorList>
    </citation>
    <scope>NUCLEOTIDE SEQUENCE [LARGE SCALE GENOMIC DNA]</scope>
</reference>
<dbReference type="Proteomes" id="UP000078597">
    <property type="component" value="Unassembled WGS sequence"/>
</dbReference>
<dbReference type="Pfam" id="PF07052">
    <property type="entry name" value="Hep_59"/>
    <property type="match status" value="1"/>
</dbReference>
<dbReference type="PANTHER" id="PTHR13486:SF2">
    <property type="entry name" value="SPLICING FACTOR C9ORF78"/>
    <property type="match status" value="1"/>
</dbReference>
<dbReference type="EMBL" id="FLQW01002974">
    <property type="protein sequence ID" value="SBS94659.1"/>
    <property type="molecule type" value="Genomic_DNA"/>
</dbReference>
<feature type="region of interest" description="Disordered" evidence="4">
    <location>
        <begin position="116"/>
        <end position="145"/>
    </location>
</feature>
<keyword evidence="8" id="KW-1185">Reference proteome</keyword>
<dbReference type="VEuPathDB" id="PlasmoDB:PmUG01_12048700"/>
<organism evidence="5 7">
    <name type="scientific">Plasmodium malariae</name>
    <dbReference type="NCBI Taxonomy" id="5858"/>
    <lineage>
        <taxon>Eukaryota</taxon>
        <taxon>Sar</taxon>
        <taxon>Alveolata</taxon>
        <taxon>Apicomplexa</taxon>
        <taxon>Aconoidasida</taxon>
        <taxon>Haemosporida</taxon>
        <taxon>Plasmodiidae</taxon>
        <taxon>Plasmodium</taxon>
        <taxon>Plasmodium (Plasmodium)</taxon>
    </lineage>
</organism>
<evidence type="ECO:0008006" key="9">
    <source>
        <dbReference type="Google" id="ProtNLM"/>
    </source>
</evidence>
<evidence type="ECO:0000256" key="3">
    <source>
        <dbReference type="ARBA" id="ARBA00023242"/>
    </source>
</evidence>
<dbReference type="OrthoDB" id="5627at2759"/>
<dbReference type="GeneID" id="39870476"/>
<dbReference type="GO" id="GO:0005681">
    <property type="term" value="C:spliceosomal complex"/>
    <property type="evidence" value="ECO:0007669"/>
    <property type="project" value="TreeGrafter"/>
</dbReference>
<dbReference type="KEGG" id="pmal:PMUG01_12048700"/>
<evidence type="ECO:0000256" key="1">
    <source>
        <dbReference type="ARBA" id="ARBA00004123"/>
    </source>
</evidence>
<protein>
    <recommendedName>
        <fullName evidence="9">Telomere length and silencing protein 1</fullName>
    </recommendedName>
</protein>
<accession>A0A1A8WP48</accession>
<dbReference type="AlphaFoldDB" id="A0A1A8WP48"/>
<sequence>MIKKRKLKVDSRSKRIPLEKEEELKTKSDDNSGENEQEDKLFKLGASKNLKLLQNIRLKKKGINAENLSYESKILEKDEKENKLLEKQFTKNITEKEIEEAHIESFIKNNMKEFFEEEEHKKKKGEDAKEESYKEEQKQDQGNTINDLYKLSDHLKVKSSINNSEKLNCITGITEMPLPLEIKLKNIEENEKIKRKLLKKAKFMNTKK</sequence>
<gene>
    <name evidence="6" type="primary">PmUG01_12048700</name>
    <name evidence="5" type="ORF">PMALA_044300</name>
    <name evidence="6" type="ORF">PMUG01_12048700</name>
</gene>
<evidence type="ECO:0000313" key="8">
    <source>
        <dbReference type="Proteomes" id="UP000219813"/>
    </source>
</evidence>
<reference evidence="7" key="2">
    <citation type="submission" date="2016-05" db="EMBL/GenBank/DDBJ databases">
        <authorList>
            <person name="Naeem Raeece"/>
        </authorList>
    </citation>
    <scope>NUCLEOTIDE SEQUENCE [LARGE SCALE GENOMIC DNA]</scope>
</reference>
<comment type="subcellular location">
    <subcellularLocation>
        <location evidence="1">Nucleus</location>
    </subcellularLocation>
</comment>
<dbReference type="OMA" id="KGINADN"/>
<evidence type="ECO:0000313" key="5">
    <source>
        <dbReference type="EMBL" id="SBS94659.1"/>
    </source>
</evidence>
<comment type="similarity">
    <text evidence="2">Belongs to the TLS1 family.</text>
</comment>
<keyword evidence="3" id="KW-0539">Nucleus</keyword>
<evidence type="ECO:0000256" key="4">
    <source>
        <dbReference type="SAM" id="MobiDB-lite"/>
    </source>
</evidence>
<dbReference type="InterPro" id="IPR010756">
    <property type="entry name" value="Tls1-like"/>
</dbReference>
<feature type="compositionally biased region" description="Basic and acidic residues" evidence="4">
    <location>
        <begin position="116"/>
        <end position="139"/>
    </location>
</feature>
<dbReference type="RefSeq" id="XP_028863168.1">
    <property type="nucleotide sequence ID" value="XM_029006706.1"/>
</dbReference>
<feature type="region of interest" description="Disordered" evidence="4">
    <location>
        <begin position="1"/>
        <end position="41"/>
    </location>
</feature>
<evidence type="ECO:0000256" key="2">
    <source>
        <dbReference type="ARBA" id="ARBA00007643"/>
    </source>
</evidence>
<dbReference type="EMBL" id="LT594633">
    <property type="protein sequence ID" value="SCO93890.1"/>
    <property type="molecule type" value="Genomic_DNA"/>
</dbReference>
<feature type="compositionally biased region" description="Basic and acidic residues" evidence="4">
    <location>
        <begin position="8"/>
        <end position="30"/>
    </location>
</feature>
<proteinExistence type="inferred from homology"/>
<name>A0A1A8WP48_PLAMA</name>
<dbReference type="PANTHER" id="PTHR13486">
    <property type="entry name" value="TELOMERE LENGTH AND SILENCING PROTEIN 1 TLS1 FAMILY MEMBER"/>
    <property type="match status" value="1"/>
</dbReference>